<name>A0A7D5RC68_9ARCH</name>
<accession>A0A7D5RC68</accession>
<dbReference type="AlphaFoldDB" id="A0A7D5RC68"/>
<feature type="transmembrane region" description="Helical" evidence="1">
    <location>
        <begin position="99"/>
        <end position="118"/>
    </location>
</feature>
<dbReference type="EMBL" id="CP026994">
    <property type="protein sequence ID" value="QLH05423.1"/>
    <property type="molecule type" value="Genomic_DNA"/>
</dbReference>
<proteinExistence type="predicted"/>
<dbReference type="Proteomes" id="UP000509441">
    <property type="component" value="Chromosome"/>
</dbReference>
<sequence>MPIEHTFFYLSNIFLQTNIFSTLIDEWFIQNTNNLSAIIGSVIMGIVGSTAYLVASKLGFIKFNQNKKFQELGYGRAFGYAMIGGAVATVFQIPELPNFIPIQSFVLGITWPLLVAQYTSKTEPSSEKEDILKRLEWDK</sequence>
<evidence type="ECO:0000256" key="1">
    <source>
        <dbReference type="SAM" id="Phobius"/>
    </source>
</evidence>
<dbReference type="KEGG" id="nox:C5F49_08875"/>
<feature type="transmembrane region" description="Helical" evidence="1">
    <location>
        <begin position="35"/>
        <end position="54"/>
    </location>
</feature>
<feature type="transmembrane region" description="Helical" evidence="1">
    <location>
        <begin position="7"/>
        <end position="29"/>
    </location>
</feature>
<keyword evidence="1" id="KW-0812">Transmembrane</keyword>
<feature type="transmembrane region" description="Helical" evidence="1">
    <location>
        <begin position="74"/>
        <end position="93"/>
    </location>
</feature>
<keyword evidence="3" id="KW-1185">Reference proteome</keyword>
<protein>
    <submittedName>
        <fullName evidence="2">Uncharacterized protein</fullName>
    </submittedName>
</protein>
<gene>
    <name evidence="2" type="ORF">C5F49_08875</name>
</gene>
<reference evidence="2 3" key="1">
    <citation type="submission" date="2018-02" db="EMBL/GenBank/DDBJ databases">
        <title>Complete genome of Nitrosopumilus oxyclinae HCE1.</title>
        <authorList>
            <person name="Qin W."/>
            <person name="Zheng Y."/>
            <person name="Stahl D.A."/>
        </authorList>
    </citation>
    <scope>NUCLEOTIDE SEQUENCE [LARGE SCALE GENOMIC DNA]</scope>
    <source>
        <strain evidence="2 3">HCE1</strain>
    </source>
</reference>
<keyword evidence="1" id="KW-0472">Membrane</keyword>
<evidence type="ECO:0000313" key="3">
    <source>
        <dbReference type="Proteomes" id="UP000509441"/>
    </source>
</evidence>
<evidence type="ECO:0000313" key="2">
    <source>
        <dbReference type="EMBL" id="QLH05423.1"/>
    </source>
</evidence>
<keyword evidence="1" id="KW-1133">Transmembrane helix</keyword>
<organism evidence="2 3">
    <name type="scientific">Nitrosopumilus oxyclinae</name>
    <dbReference type="NCBI Taxonomy" id="1959104"/>
    <lineage>
        <taxon>Archaea</taxon>
        <taxon>Nitrososphaerota</taxon>
        <taxon>Nitrososphaeria</taxon>
        <taxon>Nitrosopumilales</taxon>
        <taxon>Nitrosopumilaceae</taxon>
        <taxon>Nitrosopumilus</taxon>
    </lineage>
</organism>